<gene>
    <name evidence="2" type="ORF">PM001_LOCUS31684</name>
</gene>
<sequence length="143" mass="15728">MRIAPGFLIMAALLASQCNADTAVAVSSANTATTPSADDEEPNDFGSVVKKIRFVHGNLTGTLVVAVDPDSLHELSKEELASMDTQKMLDIKEASELVPGKGEERRWIYSNLPFFQNFLLKFSSKVDVAKLAKFLERRPKKNT</sequence>
<evidence type="ECO:0000256" key="1">
    <source>
        <dbReference type="SAM" id="SignalP"/>
    </source>
</evidence>
<dbReference type="EMBL" id="CAKLBY020000369">
    <property type="protein sequence ID" value="CAK7946534.1"/>
    <property type="molecule type" value="Genomic_DNA"/>
</dbReference>
<protein>
    <recommendedName>
        <fullName evidence="4">RxLR effector protein</fullName>
    </recommendedName>
</protein>
<evidence type="ECO:0000313" key="3">
    <source>
        <dbReference type="Proteomes" id="UP001162060"/>
    </source>
</evidence>
<evidence type="ECO:0000313" key="2">
    <source>
        <dbReference type="EMBL" id="CAK7946534.1"/>
    </source>
</evidence>
<organism evidence="2 3">
    <name type="scientific">Peronospora matthiolae</name>
    <dbReference type="NCBI Taxonomy" id="2874970"/>
    <lineage>
        <taxon>Eukaryota</taxon>
        <taxon>Sar</taxon>
        <taxon>Stramenopiles</taxon>
        <taxon>Oomycota</taxon>
        <taxon>Peronosporomycetes</taxon>
        <taxon>Peronosporales</taxon>
        <taxon>Peronosporaceae</taxon>
        <taxon>Peronospora</taxon>
    </lineage>
</organism>
<proteinExistence type="predicted"/>
<dbReference type="Proteomes" id="UP001162060">
    <property type="component" value="Unassembled WGS sequence"/>
</dbReference>
<keyword evidence="1" id="KW-0732">Signal</keyword>
<accession>A0AAV1VJV5</accession>
<comment type="caution">
    <text evidence="2">The sequence shown here is derived from an EMBL/GenBank/DDBJ whole genome shotgun (WGS) entry which is preliminary data.</text>
</comment>
<dbReference type="AlphaFoldDB" id="A0AAV1VJV5"/>
<feature type="signal peptide" evidence="1">
    <location>
        <begin position="1"/>
        <end position="20"/>
    </location>
</feature>
<reference evidence="2" key="1">
    <citation type="submission" date="2024-01" db="EMBL/GenBank/DDBJ databases">
        <authorList>
            <person name="Webb A."/>
        </authorList>
    </citation>
    <scope>NUCLEOTIDE SEQUENCE</scope>
    <source>
        <strain evidence="2">Pm1</strain>
    </source>
</reference>
<name>A0AAV1VJV5_9STRA</name>
<feature type="chain" id="PRO_5043617808" description="RxLR effector protein" evidence="1">
    <location>
        <begin position="21"/>
        <end position="143"/>
    </location>
</feature>
<evidence type="ECO:0008006" key="4">
    <source>
        <dbReference type="Google" id="ProtNLM"/>
    </source>
</evidence>